<comment type="caution">
    <text evidence="2">The sequence shown here is derived from an EMBL/GenBank/DDBJ whole genome shotgun (WGS) entry which is preliminary data.</text>
</comment>
<feature type="domain" description="Peptidase A2" evidence="1">
    <location>
        <begin position="107"/>
        <end position="120"/>
    </location>
</feature>
<dbReference type="AlphaFoldDB" id="A0A520RYM0"/>
<dbReference type="Proteomes" id="UP000316199">
    <property type="component" value="Unassembled WGS sequence"/>
</dbReference>
<dbReference type="GO" id="GO:0004190">
    <property type="term" value="F:aspartic-type endopeptidase activity"/>
    <property type="evidence" value="ECO:0007669"/>
    <property type="project" value="InterPro"/>
</dbReference>
<name>A0A520RYM0_9GAMM</name>
<evidence type="ECO:0000313" key="2">
    <source>
        <dbReference type="EMBL" id="RZO75309.1"/>
    </source>
</evidence>
<dbReference type="SUPFAM" id="SSF48403">
    <property type="entry name" value="Ankyrin repeat"/>
    <property type="match status" value="1"/>
</dbReference>
<evidence type="ECO:0000259" key="1">
    <source>
        <dbReference type="PROSITE" id="PS50175"/>
    </source>
</evidence>
<proteinExistence type="predicted"/>
<gene>
    <name evidence="2" type="ORF">EVA68_07290</name>
</gene>
<dbReference type="Gene3D" id="1.25.40.20">
    <property type="entry name" value="Ankyrin repeat-containing domain"/>
    <property type="match status" value="1"/>
</dbReference>
<accession>A0A520RYM0</accession>
<dbReference type="PROSITE" id="PS50175">
    <property type="entry name" value="ASP_PROT_RETROV"/>
    <property type="match status" value="1"/>
</dbReference>
<evidence type="ECO:0000313" key="3">
    <source>
        <dbReference type="Proteomes" id="UP000316199"/>
    </source>
</evidence>
<dbReference type="InterPro" id="IPR001995">
    <property type="entry name" value="Peptidase_A2_cat"/>
</dbReference>
<organism evidence="2 3">
    <name type="scientific">OM182 bacterium</name>
    <dbReference type="NCBI Taxonomy" id="2510334"/>
    <lineage>
        <taxon>Bacteria</taxon>
        <taxon>Pseudomonadati</taxon>
        <taxon>Pseudomonadota</taxon>
        <taxon>Gammaproteobacteria</taxon>
        <taxon>OMG group</taxon>
        <taxon>OM182 clade</taxon>
    </lineage>
</organism>
<dbReference type="GO" id="GO:0006508">
    <property type="term" value="P:proteolysis"/>
    <property type="evidence" value="ECO:0007669"/>
    <property type="project" value="InterPro"/>
</dbReference>
<reference evidence="2 3" key="1">
    <citation type="submission" date="2019-02" db="EMBL/GenBank/DDBJ databases">
        <title>Prokaryotic population dynamics and viral predation in marine succession experiment using metagenomics: the confinement effect.</title>
        <authorList>
            <person name="Haro-Moreno J.M."/>
            <person name="Rodriguez-Valera F."/>
            <person name="Lopez-Perez M."/>
        </authorList>
    </citation>
    <scope>NUCLEOTIDE SEQUENCE [LARGE SCALE GENOMIC DNA]</scope>
    <source>
        <strain evidence="2">MED-G157</strain>
    </source>
</reference>
<sequence length="157" mass="17941">MTVTQFDEKQWPDLTAFRNACLNEHINEMQRISDLAHHWYENENPKGIEMSELAKVFQAQHYAAENNLQALKTVIKDHPWTINYPWTAQRWLPITQAAYAHGDRTMINFLLDSGADPTLLVGPPDDLCNLCDMARHGGHNNLASELESIVDKRDTNA</sequence>
<dbReference type="EMBL" id="SHAG01000039">
    <property type="protein sequence ID" value="RZO75309.1"/>
    <property type="molecule type" value="Genomic_DNA"/>
</dbReference>
<dbReference type="InterPro" id="IPR036770">
    <property type="entry name" value="Ankyrin_rpt-contain_sf"/>
</dbReference>
<protein>
    <recommendedName>
        <fullName evidence="1">Peptidase A2 domain-containing protein</fullName>
    </recommendedName>
</protein>